<dbReference type="PRINTS" id="PR01550">
    <property type="entry name" value="TOP6AFAMILY"/>
</dbReference>
<feature type="compositionally biased region" description="Low complexity" evidence="13">
    <location>
        <begin position="349"/>
        <end position="362"/>
    </location>
</feature>
<dbReference type="PANTHER" id="PTHR10848">
    <property type="entry name" value="MEIOTIC RECOMBINATION PROTEIN SPO11"/>
    <property type="match status" value="1"/>
</dbReference>
<evidence type="ECO:0000256" key="9">
    <source>
        <dbReference type="ARBA" id="ARBA00023125"/>
    </source>
</evidence>
<dbReference type="InterPro" id="IPR034136">
    <property type="entry name" value="TOPRIM_Topo6A/Spo11"/>
</dbReference>
<evidence type="ECO:0000256" key="6">
    <source>
        <dbReference type="ARBA" id="ARBA00022723"/>
    </source>
</evidence>
<evidence type="ECO:0000256" key="10">
    <source>
        <dbReference type="ARBA" id="ARBA00023235"/>
    </source>
</evidence>
<accession>A0AAE0PNY1</accession>
<dbReference type="GO" id="GO:0003918">
    <property type="term" value="F:DNA topoisomerase type II (double strand cut, ATP-hydrolyzing) activity"/>
    <property type="evidence" value="ECO:0007669"/>
    <property type="project" value="UniProtKB-UniRule"/>
</dbReference>
<evidence type="ECO:0000256" key="5">
    <source>
        <dbReference type="ARBA" id="ARBA00012895"/>
    </source>
</evidence>
<evidence type="ECO:0000256" key="13">
    <source>
        <dbReference type="SAM" id="MobiDB-lite"/>
    </source>
</evidence>
<dbReference type="GO" id="GO:0000706">
    <property type="term" value="P:meiotic DNA double-strand break processing"/>
    <property type="evidence" value="ECO:0007669"/>
    <property type="project" value="TreeGrafter"/>
</dbReference>
<dbReference type="InterPro" id="IPR013048">
    <property type="entry name" value="Meiotic_Spo11"/>
</dbReference>
<comment type="catalytic activity">
    <reaction evidence="1 12">
        <text>ATP-dependent breakage, passage and rejoining of double-stranded DNA.</text>
        <dbReference type="EC" id="5.6.2.2"/>
    </reaction>
</comment>
<comment type="subcellular location">
    <subcellularLocation>
        <location evidence="3">Nucleus</location>
    </subcellularLocation>
</comment>
<dbReference type="PRINTS" id="PR01551">
    <property type="entry name" value="SPO11HOMOLOG"/>
</dbReference>
<dbReference type="FunFam" id="1.10.10.10:FF:000781">
    <property type="entry name" value="Meiotic recombination protein spo11"/>
    <property type="match status" value="1"/>
</dbReference>
<name>A0AAE0PNY1_SORBR</name>
<evidence type="ECO:0000256" key="11">
    <source>
        <dbReference type="ARBA" id="ARBA00023242"/>
    </source>
</evidence>
<dbReference type="Pfam" id="PF04406">
    <property type="entry name" value="TP6A_N"/>
    <property type="match status" value="1"/>
</dbReference>
<evidence type="ECO:0000256" key="7">
    <source>
        <dbReference type="ARBA" id="ARBA00022842"/>
    </source>
</evidence>
<dbReference type="GO" id="GO:0003677">
    <property type="term" value="F:DNA binding"/>
    <property type="evidence" value="ECO:0007669"/>
    <property type="project" value="UniProtKB-UniRule"/>
</dbReference>
<dbReference type="Proteomes" id="UP001281003">
    <property type="component" value="Unassembled WGS sequence"/>
</dbReference>
<dbReference type="InterPro" id="IPR002815">
    <property type="entry name" value="Spo11/TopoVI_A"/>
</dbReference>
<evidence type="ECO:0000259" key="14">
    <source>
        <dbReference type="Pfam" id="PF04406"/>
    </source>
</evidence>
<reference evidence="16" key="2">
    <citation type="submission" date="2023-07" db="EMBL/GenBank/DDBJ databases">
        <authorList>
            <consortium name="Lawrence Berkeley National Laboratory"/>
            <person name="Haridas S."/>
            <person name="Hensen N."/>
            <person name="Bonometti L."/>
            <person name="Westerberg I."/>
            <person name="Brannstrom I.O."/>
            <person name="Guillou S."/>
            <person name="Cros-Aarteil S."/>
            <person name="Calhoun S."/>
            <person name="Kuo A."/>
            <person name="Mondo S."/>
            <person name="Pangilinan J."/>
            <person name="Riley R."/>
            <person name="LaButti K."/>
            <person name="Andreopoulos B."/>
            <person name="Lipzen A."/>
            <person name="Chen C."/>
            <person name="Yanf M."/>
            <person name="Daum C."/>
            <person name="Ng V."/>
            <person name="Clum A."/>
            <person name="Steindorff A."/>
            <person name="Ohm R."/>
            <person name="Martin F."/>
            <person name="Silar P."/>
            <person name="Natvig D."/>
            <person name="Lalanne C."/>
            <person name="Gautier V."/>
            <person name="Ament-velasquez S.L."/>
            <person name="Kruys A."/>
            <person name="Hutchinson M.I."/>
            <person name="Powell A.J."/>
            <person name="Barry K."/>
            <person name="Miller A.N."/>
            <person name="Grigoriev I.V."/>
            <person name="Debuchy R."/>
            <person name="Gladieux P."/>
            <person name="Thoren M.H."/>
            <person name="Johannesson H."/>
        </authorList>
    </citation>
    <scope>NUCLEOTIDE SEQUENCE</scope>
    <source>
        <strain evidence="16">FGSC 1904</strain>
    </source>
</reference>
<evidence type="ECO:0000256" key="8">
    <source>
        <dbReference type="ARBA" id="ARBA00023029"/>
    </source>
</evidence>
<feature type="active site" description="O-(5'-phospho-DNA)-tyrosine intermediate" evidence="12">
    <location>
        <position position="151"/>
    </location>
</feature>
<dbReference type="GO" id="GO:0005524">
    <property type="term" value="F:ATP binding"/>
    <property type="evidence" value="ECO:0007669"/>
    <property type="project" value="InterPro"/>
</dbReference>
<keyword evidence="11" id="KW-0539">Nucleus</keyword>
<dbReference type="EMBL" id="JAUTDP010000001">
    <property type="protein sequence ID" value="KAK3403361.1"/>
    <property type="molecule type" value="Genomic_DNA"/>
</dbReference>
<dbReference type="CDD" id="cd00223">
    <property type="entry name" value="TOPRIM_TopoIIB_SPO"/>
    <property type="match status" value="1"/>
</dbReference>
<protein>
    <recommendedName>
        <fullName evidence="5">DNA topoisomerase (ATP-hydrolyzing)</fullName>
        <ecNumber evidence="5">5.6.2.2</ecNumber>
    </recommendedName>
</protein>
<dbReference type="Pfam" id="PF21180">
    <property type="entry name" value="TOP6A-Spo11_Toprim"/>
    <property type="match status" value="1"/>
</dbReference>
<dbReference type="GO" id="GO:0007131">
    <property type="term" value="P:reciprocal meiotic recombination"/>
    <property type="evidence" value="ECO:0007669"/>
    <property type="project" value="TreeGrafter"/>
</dbReference>
<dbReference type="PANTHER" id="PTHR10848:SF0">
    <property type="entry name" value="MEIOTIC RECOMBINATION PROTEIN SPO11"/>
    <property type="match status" value="1"/>
</dbReference>
<comment type="cofactor">
    <cofactor evidence="2">
        <name>Mg(2+)</name>
        <dbReference type="ChEBI" id="CHEBI:18420"/>
    </cofactor>
</comment>
<keyword evidence="10 12" id="KW-0413">Isomerase</keyword>
<dbReference type="GO" id="GO:0000228">
    <property type="term" value="C:nuclear chromosome"/>
    <property type="evidence" value="ECO:0007669"/>
    <property type="project" value="TreeGrafter"/>
</dbReference>
<comment type="similarity">
    <text evidence="4 12">Belongs to the TOP6A family.</text>
</comment>
<comment type="caution">
    <text evidence="16">The sequence shown here is derived from an EMBL/GenBank/DDBJ whole genome shotgun (WGS) entry which is preliminary data.</text>
</comment>
<evidence type="ECO:0000313" key="17">
    <source>
        <dbReference type="Proteomes" id="UP001281003"/>
    </source>
</evidence>
<keyword evidence="7" id="KW-0460">Magnesium</keyword>
<feature type="domain" description="Spo11/DNA topoisomerase VI subunit A N-terminal" evidence="14">
    <location>
        <begin position="122"/>
        <end position="183"/>
    </location>
</feature>
<evidence type="ECO:0000256" key="1">
    <source>
        <dbReference type="ARBA" id="ARBA00000185"/>
    </source>
</evidence>
<dbReference type="Gene3D" id="1.10.10.10">
    <property type="entry name" value="Winged helix-like DNA-binding domain superfamily/Winged helix DNA-binding domain"/>
    <property type="match status" value="1"/>
</dbReference>
<evidence type="ECO:0000256" key="3">
    <source>
        <dbReference type="ARBA" id="ARBA00004123"/>
    </source>
</evidence>
<dbReference type="InterPro" id="IPR013049">
    <property type="entry name" value="Spo11/TopoVI_A_N"/>
</dbReference>
<keyword evidence="17" id="KW-1185">Reference proteome</keyword>
<evidence type="ECO:0000259" key="15">
    <source>
        <dbReference type="Pfam" id="PF21180"/>
    </source>
</evidence>
<dbReference type="InterPro" id="IPR036078">
    <property type="entry name" value="Spo11/TopoVI_A_sf"/>
</dbReference>
<dbReference type="GO" id="GO:0042138">
    <property type="term" value="P:meiotic DNA double-strand break formation"/>
    <property type="evidence" value="ECO:0007669"/>
    <property type="project" value="InterPro"/>
</dbReference>
<dbReference type="Gene3D" id="3.40.1360.10">
    <property type="match status" value="1"/>
</dbReference>
<reference evidence="16" key="1">
    <citation type="journal article" date="2023" name="Mol. Phylogenet. Evol.">
        <title>Genome-scale phylogeny and comparative genomics of the fungal order Sordariales.</title>
        <authorList>
            <person name="Hensen N."/>
            <person name="Bonometti L."/>
            <person name="Westerberg I."/>
            <person name="Brannstrom I.O."/>
            <person name="Guillou S."/>
            <person name="Cros-Aarteil S."/>
            <person name="Calhoun S."/>
            <person name="Haridas S."/>
            <person name="Kuo A."/>
            <person name="Mondo S."/>
            <person name="Pangilinan J."/>
            <person name="Riley R."/>
            <person name="LaButti K."/>
            <person name="Andreopoulos B."/>
            <person name="Lipzen A."/>
            <person name="Chen C."/>
            <person name="Yan M."/>
            <person name="Daum C."/>
            <person name="Ng V."/>
            <person name="Clum A."/>
            <person name="Steindorff A."/>
            <person name="Ohm R.A."/>
            <person name="Martin F."/>
            <person name="Silar P."/>
            <person name="Natvig D.O."/>
            <person name="Lalanne C."/>
            <person name="Gautier V."/>
            <person name="Ament-Velasquez S.L."/>
            <person name="Kruys A."/>
            <person name="Hutchinson M.I."/>
            <person name="Powell A.J."/>
            <person name="Barry K."/>
            <person name="Miller A.N."/>
            <person name="Grigoriev I.V."/>
            <person name="Debuchy R."/>
            <person name="Gladieux P."/>
            <person name="Hiltunen Thoren M."/>
            <person name="Johannesson H."/>
        </authorList>
    </citation>
    <scope>NUCLEOTIDE SEQUENCE</scope>
    <source>
        <strain evidence="16">FGSC 1904</strain>
    </source>
</reference>
<keyword evidence="6" id="KW-0479">Metal-binding</keyword>
<keyword evidence="8 12" id="KW-0799">Topoisomerase</keyword>
<feature type="domain" description="Topoisomerase 6 subunit A/Spo11 TOPRIM" evidence="15">
    <location>
        <begin position="234"/>
        <end position="362"/>
    </location>
</feature>
<sequence length="467" mass="52520">MYFCPIRNRFLHPASQPTTSIAREQPPPPVRQLSSATVVRRREPRNIVTIPQNQSANEALKRIEALLETIVDAISVGGPIVIPYRRSTNAQTLNQDASVENSRDGRYMDSVRFPGRNPQELRRFEALFRIIEISHEALLSGTLITKRNIYYQNMELFKSQSVVDEMVDNLAFTLGLGRSDLNIVATAKGLIAGQMKLIMRGGTIINCTGSSDSGVLLPSINAVEKVNFQSVKWLLVIEKDATFRTLSASRYYDVSRAGKGILVTGKGYPDLATRKFLAAIHAARPRLPMWALVDFDPHGISILRTYQYGSQRLNHEENTKLPRLRWLGIRSADVILQTISTPDRSANNQQSQPSQDLSSQESIALSVNVSQDERPAKRPRTRRMRSHQSDCTAPLTEADREKAISLLQDICTTARPDNMAKEHKLELQKMLMLNVKAEIQAVDDFGDITNWLDERVLSQSRHQIPPD</sequence>
<organism evidence="16 17">
    <name type="scientific">Sordaria brevicollis</name>
    <dbReference type="NCBI Taxonomy" id="83679"/>
    <lineage>
        <taxon>Eukaryota</taxon>
        <taxon>Fungi</taxon>
        <taxon>Dikarya</taxon>
        <taxon>Ascomycota</taxon>
        <taxon>Pezizomycotina</taxon>
        <taxon>Sordariomycetes</taxon>
        <taxon>Sordariomycetidae</taxon>
        <taxon>Sordariales</taxon>
        <taxon>Sordariaceae</taxon>
        <taxon>Sordaria</taxon>
    </lineage>
</organism>
<feature type="compositionally biased region" description="Basic residues" evidence="13">
    <location>
        <begin position="377"/>
        <end position="386"/>
    </location>
</feature>
<keyword evidence="9 12" id="KW-0238">DNA-binding</keyword>
<dbReference type="EC" id="5.6.2.2" evidence="5"/>
<dbReference type="GO" id="GO:0046872">
    <property type="term" value="F:metal ion binding"/>
    <property type="evidence" value="ECO:0007669"/>
    <property type="project" value="UniProtKB-KW"/>
</dbReference>
<dbReference type="AlphaFoldDB" id="A0AAE0PNY1"/>
<dbReference type="InterPro" id="IPR036388">
    <property type="entry name" value="WH-like_DNA-bd_sf"/>
</dbReference>
<evidence type="ECO:0000313" key="16">
    <source>
        <dbReference type="EMBL" id="KAK3403361.1"/>
    </source>
</evidence>
<evidence type="ECO:0000256" key="12">
    <source>
        <dbReference type="PROSITE-ProRule" id="PRU01385"/>
    </source>
</evidence>
<dbReference type="PROSITE" id="PS52041">
    <property type="entry name" value="TOPO_IIB"/>
    <property type="match status" value="1"/>
</dbReference>
<gene>
    <name evidence="16" type="ORF">B0T20DRAFT_458438</name>
</gene>
<dbReference type="SUPFAM" id="SSF56726">
    <property type="entry name" value="DNA topoisomerase IV, alpha subunit"/>
    <property type="match status" value="1"/>
</dbReference>
<feature type="region of interest" description="Disordered" evidence="13">
    <location>
        <begin position="341"/>
        <end position="393"/>
    </location>
</feature>
<evidence type="ECO:0000256" key="4">
    <source>
        <dbReference type="ARBA" id="ARBA00006559"/>
    </source>
</evidence>
<proteinExistence type="inferred from homology"/>
<evidence type="ECO:0000256" key="2">
    <source>
        <dbReference type="ARBA" id="ARBA00001946"/>
    </source>
</evidence>